<reference evidence="2 3" key="1">
    <citation type="submission" date="2019-02" db="EMBL/GenBank/DDBJ databases">
        <title>Deep-cultivation of Planctomycetes and their phenomic and genomic characterization uncovers novel biology.</title>
        <authorList>
            <person name="Wiegand S."/>
            <person name="Jogler M."/>
            <person name="Boedeker C."/>
            <person name="Pinto D."/>
            <person name="Vollmers J."/>
            <person name="Rivas-Marin E."/>
            <person name="Kohn T."/>
            <person name="Peeters S.H."/>
            <person name="Heuer A."/>
            <person name="Rast P."/>
            <person name="Oberbeckmann S."/>
            <person name="Bunk B."/>
            <person name="Jeske O."/>
            <person name="Meyerdierks A."/>
            <person name="Storesund J.E."/>
            <person name="Kallscheuer N."/>
            <person name="Luecker S."/>
            <person name="Lage O.M."/>
            <person name="Pohl T."/>
            <person name="Merkel B.J."/>
            <person name="Hornburger P."/>
            <person name="Mueller R.-W."/>
            <person name="Bruemmer F."/>
            <person name="Labrenz M."/>
            <person name="Spormann A.M."/>
            <person name="Op den Camp H."/>
            <person name="Overmann J."/>
            <person name="Amann R."/>
            <person name="Jetten M.S.M."/>
            <person name="Mascher T."/>
            <person name="Medema M.H."/>
            <person name="Devos D.P."/>
            <person name="Kaster A.-K."/>
            <person name="Ovreas L."/>
            <person name="Rohde M."/>
            <person name="Galperin M.Y."/>
            <person name="Jogler C."/>
        </authorList>
    </citation>
    <scope>NUCLEOTIDE SEQUENCE [LARGE SCALE GENOMIC DNA]</scope>
    <source>
        <strain evidence="2 3">Spa11</strain>
    </source>
</reference>
<evidence type="ECO:0000256" key="1">
    <source>
        <dbReference type="SAM" id="MobiDB-lite"/>
    </source>
</evidence>
<accession>A0A518K677</accession>
<evidence type="ECO:0000313" key="3">
    <source>
        <dbReference type="Proteomes" id="UP000316426"/>
    </source>
</evidence>
<dbReference type="AlphaFoldDB" id="A0A518K677"/>
<keyword evidence="3" id="KW-1185">Reference proteome</keyword>
<proteinExistence type="predicted"/>
<dbReference type="Proteomes" id="UP000316426">
    <property type="component" value="Chromosome"/>
</dbReference>
<protein>
    <submittedName>
        <fullName evidence="2">Uncharacterized protein</fullName>
    </submittedName>
</protein>
<name>A0A518K677_9BACT</name>
<feature type="region of interest" description="Disordered" evidence="1">
    <location>
        <begin position="1"/>
        <end position="44"/>
    </location>
</feature>
<evidence type="ECO:0000313" key="2">
    <source>
        <dbReference type="EMBL" id="QDV73295.1"/>
    </source>
</evidence>
<organism evidence="2 3">
    <name type="scientific">Botrimarina mediterranea</name>
    <dbReference type="NCBI Taxonomy" id="2528022"/>
    <lineage>
        <taxon>Bacteria</taxon>
        <taxon>Pseudomonadati</taxon>
        <taxon>Planctomycetota</taxon>
        <taxon>Planctomycetia</taxon>
        <taxon>Pirellulales</taxon>
        <taxon>Lacipirellulaceae</taxon>
        <taxon>Botrimarina</taxon>
    </lineage>
</organism>
<dbReference type="RefSeq" id="WP_145110011.1">
    <property type="nucleotide sequence ID" value="NZ_CP036349.1"/>
</dbReference>
<gene>
    <name evidence="2" type="ORF">Spa11_14910</name>
</gene>
<dbReference type="EMBL" id="CP036349">
    <property type="protein sequence ID" value="QDV73295.1"/>
    <property type="molecule type" value="Genomic_DNA"/>
</dbReference>
<feature type="compositionally biased region" description="Basic residues" evidence="1">
    <location>
        <begin position="18"/>
        <end position="30"/>
    </location>
</feature>
<dbReference type="KEGG" id="bmei:Spa11_14910"/>
<sequence>MAKNQNTFEKMRREADKKRKANEKRARKQLKNNDGAEVAAEPATQRQAVRRLTDAEILRMARNA</sequence>